<keyword evidence="2" id="KW-1185">Reference proteome</keyword>
<dbReference type="EMBL" id="QYUN01000002">
    <property type="protein sequence ID" value="RJG04731.1"/>
    <property type="molecule type" value="Genomic_DNA"/>
</dbReference>
<organism evidence="1 2">
    <name type="scientific">Noviherbaspirillum cavernae</name>
    <dbReference type="NCBI Taxonomy" id="2320862"/>
    <lineage>
        <taxon>Bacteria</taxon>
        <taxon>Pseudomonadati</taxon>
        <taxon>Pseudomonadota</taxon>
        <taxon>Betaproteobacteria</taxon>
        <taxon>Burkholderiales</taxon>
        <taxon>Oxalobacteraceae</taxon>
        <taxon>Noviherbaspirillum</taxon>
    </lineage>
</organism>
<protein>
    <submittedName>
        <fullName evidence="1">Uncharacterized protein</fullName>
    </submittedName>
</protein>
<reference evidence="1 2" key="1">
    <citation type="submission" date="2018-09" db="EMBL/GenBank/DDBJ databases">
        <authorList>
            <person name="Zhu H."/>
        </authorList>
    </citation>
    <scope>NUCLEOTIDE SEQUENCE [LARGE SCALE GENOMIC DNA]</scope>
    <source>
        <strain evidence="1 2">K2R10-39</strain>
    </source>
</reference>
<comment type="caution">
    <text evidence="1">The sequence shown here is derived from an EMBL/GenBank/DDBJ whole genome shotgun (WGS) entry which is preliminary data.</text>
</comment>
<gene>
    <name evidence="1" type="ORF">D3870_00695</name>
</gene>
<proteinExistence type="predicted"/>
<evidence type="ECO:0000313" key="2">
    <source>
        <dbReference type="Proteomes" id="UP000285190"/>
    </source>
</evidence>
<evidence type="ECO:0000313" key="1">
    <source>
        <dbReference type="EMBL" id="RJG04731.1"/>
    </source>
</evidence>
<sequence length="80" mass="8725">MGITCLRPLAPLNRLANLNALLAEKEGGAGKYGLPLFMVCSILFKIAFDAVKARNGAAFCHSFGVTLYSRRRVIRTNRAV</sequence>
<name>A0A418WX06_9BURK</name>
<accession>A0A418WX06</accession>
<dbReference type="AlphaFoldDB" id="A0A418WX06"/>
<dbReference type="Proteomes" id="UP000285190">
    <property type="component" value="Unassembled WGS sequence"/>
</dbReference>